<dbReference type="EMBL" id="GBEZ01018250">
    <property type="protein sequence ID" value="JAC68166.1"/>
    <property type="molecule type" value="Transcribed_RNA"/>
</dbReference>
<reference evidence="1" key="1">
    <citation type="submission" date="2014-05" db="EMBL/GenBank/DDBJ databases">
        <title>The transcriptome of the halophilic microalga Tetraselmis sp. GSL018 isolated from the Great Salt Lake, Utah.</title>
        <authorList>
            <person name="Jinkerson R.E."/>
            <person name="D'Adamo S."/>
            <person name="Posewitz M.C."/>
        </authorList>
    </citation>
    <scope>NUCLEOTIDE SEQUENCE</scope>
    <source>
        <strain evidence="1">GSL018</strain>
    </source>
</reference>
<accession>A0A061RCF0</accession>
<sequence length="62" mass="7600">MIRNSPILPNTILKYSIIVIENRERKARVGQEVQREYERQQLHEELQQRTRDFVDSMWQSLE</sequence>
<organism evidence="1">
    <name type="scientific">Tetraselmis sp. GSL018</name>
    <dbReference type="NCBI Taxonomy" id="582737"/>
    <lineage>
        <taxon>Eukaryota</taxon>
        <taxon>Viridiplantae</taxon>
        <taxon>Chlorophyta</taxon>
        <taxon>core chlorophytes</taxon>
        <taxon>Chlorodendrophyceae</taxon>
        <taxon>Chlorodendrales</taxon>
        <taxon>Chlorodendraceae</taxon>
        <taxon>Tetraselmis</taxon>
    </lineage>
</organism>
<name>A0A061RCF0_9CHLO</name>
<dbReference type="AlphaFoldDB" id="A0A061RCF0"/>
<evidence type="ECO:0000313" key="1">
    <source>
        <dbReference type="EMBL" id="JAC68166.1"/>
    </source>
</evidence>
<proteinExistence type="predicted"/>
<protein>
    <submittedName>
        <fullName evidence="1">Uncharacterized protein</fullName>
    </submittedName>
</protein>
<gene>
    <name evidence="1" type="ORF">TSPGSL018_9377</name>
</gene>